<proteinExistence type="predicted"/>
<comment type="caution">
    <text evidence="1">The sequence shown here is derived from an EMBL/GenBank/DDBJ whole genome shotgun (WGS) entry which is preliminary data.</text>
</comment>
<dbReference type="AlphaFoldDB" id="A0AAV2Z6S5"/>
<evidence type="ECO:0000313" key="2">
    <source>
        <dbReference type="Proteomes" id="UP001146120"/>
    </source>
</evidence>
<name>A0AAV2Z6S5_9STRA</name>
<dbReference type="Proteomes" id="UP001146120">
    <property type="component" value="Unassembled WGS sequence"/>
</dbReference>
<evidence type="ECO:0000313" key="1">
    <source>
        <dbReference type="EMBL" id="DBA01152.1"/>
    </source>
</evidence>
<gene>
    <name evidence="1" type="ORF">N0F65_002287</name>
</gene>
<reference evidence="1" key="2">
    <citation type="journal article" date="2023" name="Microbiol Resour">
        <title>Decontamination and Annotation of the Draft Genome Sequence of the Oomycete Lagenidium giganteum ARSEF 373.</title>
        <authorList>
            <person name="Morgan W.R."/>
            <person name="Tartar A."/>
        </authorList>
    </citation>
    <scope>NUCLEOTIDE SEQUENCE</scope>
    <source>
        <strain evidence="1">ARSEF 373</strain>
    </source>
</reference>
<keyword evidence="2" id="KW-1185">Reference proteome</keyword>
<accession>A0AAV2Z6S5</accession>
<reference evidence="1" key="1">
    <citation type="submission" date="2022-11" db="EMBL/GenBank/DDBJ databases">
        <authorList>
            <person name="Morgan W.R."/>
            <person name="Tartar A."/>
        </authorList>
    </citation>
    <scope>NUCLEOTIDE SEQUENCE</scope>
    <source>
        <strain evidence="1">ARSEF 373</strain>
    </source>
</reference>
<dbReference type="EMBL" id="DAKRPA010000052">
    <property type="protein sequence ID" value="DBA01152.1"/>
    <property type="molecule type" value="Genomic_DNA"/>
</dbReference>
<protein>
    <submittedName>
        <fullName evidence="1">Uncharacterized protein</fullName>
    </submittedName>
</protein>
<organism evidence="1 2">
    <name type="scientific">Lagenidium giganteum</name>
    <dbReference type="NCBI Taxonomy" id="4803"/>
    <lineage>
        <taxon>Eukaryota</taxon>
        <taxon>Sar</taxon>
        <taxon>Stramenopiles</taxon>
        <taxon>Oomycota</taxon>
        <taxon>Peronosporomycetes</taxon>
        <taxon>Pythiales</taxon>
        <taxon>Pythiaceae</taxon>
    </lineage>
</organism>
<sequence length="178" mass="20252">MEKTWEPRTHDSEGLADYCNEVDEWKAQGLDDDFVAYIARVQPTLLTADVSGVCLQEALKLALQLAGDPRTMFDTLASEFANELESKGVAISDGLNWTMLKPFVRRLMANGSTVLLKELKKNLHASGHRHSGRIGHAFVLVVRDGGWFVHDEDNEIEFKDYSEWIWRVMFVRKVELKA</sequence>